<protein>
    <submittedName>
        <fullName evidence="1">Uncharacterized protein</fullName>
    </submittedName>
</protein>
<sequence length="178" mass="20330">MNGLLFQRCCTSNKGDLVVPKSLENFDPLKIEFGKFCAERDLTTSNNLTHRRDIRTKRDVATTSEQIQIDWTFLNACDLNDLGLVTYETTYSYYSELLILEYIYKTSKPRIASLCKNHHFVASKVGFPSKYYSDHSLLSLVLLASALNFAKAELDLKILRTLELVLKRFASAQQFVAT</sequence>
<evidence type="ECO:0000313" key="1">
    <source>
        <dbReference type="EnsemblMetazoa" id="GAUT009249-PA"/>
    </source>
</evidence>
<keyword evidence="2" id="KW-1185">Reference proteome</keyword>
<organism evidence="1 2">
    <name type="scientific">Glossina austeni</name>
    <name type="common">Savannah tsetse fly</name>
    <dbReference type="NCBI Taxonomy" id="7395"/>
    <lineage>
        <taxon>Eukaryota</taxon>
        <taxon>Metazoa</taxon>
        <taxon>Ecdysozoa</taxon>
        <taxon>Arthropoda</taxon>
        <taxon>Hexapoda</taxon>
        <taxon>Insecta</taxon>
        <taxon>Pterygota</taxon>
        <taxon>Neoptera</taxon>
        <taxon>Endopterygota</taxon>
        <taxon>Diptera</taxon>
        <taxon>Brachycera</taxon>
        <taxon>Muscomorpha</taxon>
        <taxon>Hippoboscoidea</taxon>
        <taxon>Glossinidae</taxon>
        <taxon>Glossina</taxon>
    </lineage>
</organism>
<accession>A0A1A9UMC1</accession>
<proteinExistence type="predicted"/>
<dbReference type="AlphaFoldDB" id="A0A1A9UMC1"/>
<evidence type="ECO:0000313" key="2">
    <source>
        <dbReference type="Proteomes" id="UP000078200"/>
    </source>
</evidence>
<name>A0A1A9UMC1_GLOAU</name>
<dbReference type="EnsemblMetazoa" id="GAUT009249-RA">
    <property type="protein sequence ID" value="GAUT009249-PA"/>
    <property type="gene ID" value="GAUT009249"/>
</dbReference>
<dbReference type="Proteomes" id="UP000078200">
    <property type="component" value="Unassembled WGS sequence"/>
</dbReference>
<dbReference type="VEuPathDB" id="VectorBase:GAUT009249"/>
<reference evidence="1" key="1">
    <citation type="submission" date="2020-05" db="UniProtKB">
        <authorList>
            <consortium name="EnsemblMetazoa"/>
        </authorList>
    </citation>
    <scope>IDENTIFICATION</scope>
    <source>
        <strain evidence="1">TTRI</strain>
    </source>
</reference>